<dbReference type="SMART" id="SM00295">
    <property type="entry name" value="B41"/>
    <property type="match status" value="1"/>
</dbReference>
<dbReference type="GO" id="GO:0004713">
    <property type="term" value="F:protein tyrosine kinase activity"/>
    <property type="evidence" value="ECO:0007669"/>
    <property type="project" value="InterPro"/>
</dbReference>
<dbReference type="GO" id="GO:0005524">
    <property type="term" value="F:ATP binding"/>
    <property type="evidence" value="ECO:0007669"/>
    <property type="project" value="UniProtKB-KW"/>
</dbReference>
<feature type="domain" description="Protein kinase" evidence="7">
    <location>
        <begin position="468"/>
        <end position="751"/>
    </location>
</feature>
<dbReference type="Gene3D" id="1.10.510.10">
    <property type="entry name" value="Transferase(Phosphotransferase) domain 1"/>
    <property type="match status" value="1"/>
</dbReference>
<dbReference type="Pfam" id="PF00373">
    <property type="entry name" value="FERM_M"/>
    <property type="match status" value="1"/>
</dbReference>
<dbReference type="SUPFAM" id="SSF47031">
    <property type="entry name" value="Second domain of FERM"/>
    <property type="match status" value="1"/>
</dbReference>
<feature type="compositionally biased region" description="Polar residues" evidence="6">
    <location>
        <begin position="1209"/>
        <end position="1243"/>
    </location>
</feature>
<dbReference type="Pfam" id="PF03623">
    <property type="entry name" value="Focal_AT"/>
    <property type="match status" value="1"/>
</dbReference>
<feature type="region of interest" description="Disordered" evidence="6">
    <location>
        <begin position="493"/>
        <end position="516"/>
    </location>
</feature>
<dbReference type="InterPro" id="IPR029071">
    <property type="entry name" value="Ubiquitin-like_domsf"/>
</dbReference>
<gene>
    <name evidence="10 11 12 13 14 15" type="primary">Fak</name>
</gene>
<dbReference type="Proteomes" id="UP000001819">
    <property type="component" value="Chromosome 3"/>
</dbReference>
<dbReference type="InterPro" id="IPR035963">
    <property type="entry name" value="FERM_2"/>
</dbReference>
<dbReference type="RefSeq" id="XP_015039129.2">
    <property type="nucleotide sequence ID" value="XM_015183643.2"/>
</dbReference>
<dbReference type="RefSeq" id="XP_033233880.1">
    <property type="nucleotide sequence ID" value="XM_033377989.1"/>
</dbReference>
<dbReference type="GO" id="GO:0008284">
    <property type="term" value="P:positive regulation of cell population proliferation"/>
    <property type="evidence" value="ECO:0007669"/>
    <property type="project" value="UniProtKB-ARBA"/>
</dbReference>
<evidence type="ECO:0000259" key="8">
    <source>
        <dbReference type="PROSITE" id="PS50057"/>
    </source>
</evidence>
<dbReference type="SUPFAM" id="SSF54236">
    <property type="entry name" value="Ubiquitin-like"/>
    <property type="match status" value="1"/>
</dbReference>
<dbReference type="GO" id="GO:0007172">
    <property type="term" value="P:signal complex assembly"/>
    <property type="evidence" value="ECO:0007669"/>
    <property type="project" value="InterPro"/>
</dbReference>
<dbReference type="GO" id="GO:0030182">
    <property type="term" value="P:neuron differentiation"/>
    <property type="evidence" value="ECO:0007669"/>
    <property type="project" value="UniProtKB-ARBA"/>
</dbReference>
<dbReference type="Gene3D" id="3.10.20.90">
    <property type="entry name" value="Phosphatidylinositol 3-kinase Catalytic Subunit, Chain A, domain 1"/>
    <property type="match status" value="1"/>
</dbReference>
<feature type="region of interest" description="Disordered" evidence="6">
    <location>
        <begin position="1"/>
        <end position="21"/>
    </location>
</feature>
<keyword evidence="1" id="KW-0597">Phosphoprotein</keyword>
<dbReference type="InterPro" id="IPR000719">
    <property type="entry name" value="Prot_kinase_dom"/>
</dbReference>
<dbReference type="InterPro" id="IPR011009">
    <property type="entry name" value="Kinase-like_dom_sf"/>
</dbReference>
<dbReference type="InterPro" id="IPR000299">
    <property type="entry name" value="FERM_domain"/>
</dbReference>
<feature type="region of interest" description="Disordered" evidence="6">
    <location>
        <begin position="405"/>
        <end position="434"/>
    </location>
</feature>
<evidence type="ECO:0000256" key="6">
    <source>
        <dbReference type="SAM" id="MobiDB-lite"/>
    </source>
</evidence>
<dbReference type="PANTHER" id="PTHR46221">
    <property type="entry name" value="FERM AND PDZ DOMAIN-CONTAINING PROTEIN FAMILY MEMBER"/>
    <property type="match status" value="1"/>
</dbReference>
<evidence type="ECO:0000259" key="7">
    <source>
        <dbReference type="PROSITE" id="PS50011"/>
    </source>
</evidence>
<keyword evidence="2" id="KW-0808">Transferase</keyword>
<dbReference type="RefSeq" id="XP_015039130.2">
    <property type="nucleotide sequence ID" value="XM_015183644.2"/>
</dbReference>
<evidence type="ECO:0000313" key="11">
    <source>
        <dbReference type="RefSeq" id="XP_015039130.2"/>
    </source>
</evidence>
<proteinExistence type="predicted"/>
<evidence type="ECO:0000313" key="10">
    <source>
        <dbReference type="RefSeq" id="XP_015039129.2"/>
    </source>
</evidence>
<dbReference type="InterPro" id="IPR049385">
    <property type="entry name" value="FAK1-like_FERM_C"/>
</dbReference>
<dbReference type="CDD" id="cd14473">
    <property type="entry name" value="FERM_B-lobe"/>
    <property type="match status" value="1"/>
</dbReference>
<dbReference type="InterPro" id="IPR005189">
    <property type="entry name" value="Focal_adhesion_kin_target_dom"/>
</dbReference>
<dbReference type="GO" id="GO:0005925">
    <property type="term" value="C:focal adhesion"/>
    <property type="evidence" value="ECO:0007669"/>
    <property type="project" value="InterPro"/>
</dbReference>
<evidence type="ECO:0000313" key="12">
    <source>
        <dbReference type="RefSeq" id="XP_015039132.2"/>
    </source>
</evidence>
<dbReference type="InterPro" id="IPR014352">
    <property type="entry name" value="FERM/acyl-CoA-bd_prot_sf"/>
</dbReference>
<organism evidence="9 14">
    <name type="scientific">Drosophila pseudoobscura pseudoobscura</name>
    <name type="common">Fruit fly</name>
    <dbReference type="NCBI Taxonomy" id="46245"/>
    <lineage>
        <taxon>Eukaryota</taxon>
        <taxon>Metazoa</taxon>
        <taxon>Ecdysozoa</taxon>
        <taxon>Arthropoda</taxon>
        <taxon>Hexapoda</taxon>
        <taxon>Insecta</taxon>
        <taxon>Pterygota</taxon>
        <taxon>Neoptera</taxon>
        <taxon>Endopterygota</taxon>
        <taxon>Diptera</taxon>
        <taxon>Brachycera</taxon>
        <taxon>Muscomorpha</taxon>
        <taxon>Ephydroidea</taxon>
        <taxon>Drosophilidae</taxon>
        <taxon>Drosophila</taxon>
        <taxon>Sophophora</taxon>
    </lineage>
</organism>
<dbReference type="RefSeq" id="XP_033233882.1">
    <property type="nucleotide sequence ID" value="XM_033377991.1"/>
</dbReference>
<evidence type="ECO:0000256" key="3">
    <source>
        <dbReference type="ARBA" id="ARBA00022741"/>
    </source>
</evidence>
<feature type="domain" description="FERM" evidence="8">
    <location>
        <begin position="27"/>
        <end position="397"/>
    </location>
</feature>
<keyword evidence="5" id="KW-0067">ATP-binding</keyword>
<dbReference type="Gene3D" id="1.20.80.10">
    <property type="match status" value="1"/>
</dbReference>
<evidence type="ECO:0000256" key="1">
    <source>
        <dbReference type="ARBA" id="ARBA00022553"/>
    </source>
</evidence>
<dbReference type="PROSITE" id="PS50057">
    <property type="entry name" value="FERM_3"/>
    <property type="match status" value="1"/>
</dbReference>
<dbReference type="FunFam" id="3.30.200.20:FF:000629">
    <property type="entry name" value="Focal adhesion kinase, isoform D"/>
    <property type="match status" value="1"/>
</dbReference>
<keyword evidence="4 10" id="KW-0418">Kinase</keyword>
<dbReference type="PROSITE" id="PS00109">
    <property type="entry name" value="PROTEIN_KINASE_TYR"/>
    <property type="match status" value="1"/>
</dbReference>
<dbReference type="SUPFAM" id="SSF50729">
    <property type="entry name" value="PH domain-like"/>
    <property type="match status" value="1"/>
</dbReference>
<dbReference type="SUPFAM" id="SSF68993">
    <property type="entry name" value="FAT domain of focal adhesion kinase"/>
    <property type="match status" value="1"/>
</dbReference>
<dbReference type="GO" id="GO:0009887">
    <property type="term" value="P:animal organ morphogenesis"/>
    <property type="evidence" value="ECO:0007669"/>
    <property type="project" value="UniProtKB-ARBA"/>
</dbReference>
<feature type="compositionally biased region" description="Polar residues" evidence="6">
    <location>
        <begin position="1253"/>
        <end position="1269"/>
    </location>
</feature>
<keyword evidence="3" id="KW-0547">Nucleotide-binding</keyword>
<dbReference type="GO" id="GO:0071944">
    <property type="term" value="C:cell periphery"/>
    <property type="evidence" value="ECO:0007669"/>
    <property type="project" value="UniProtKB-ARBA"/>
</dbReference>
<dbReference type="FunFam" id="1.10.510.10:FF:000039">
    <property type="entry name" value="Focal adhesion kinase, isoform D"/>
    <property type="match status" value="1"/>
</dbReference>
<dbReference type="Gene3D" id="1.20.120.330">
    <property type="entry name" value="Nucleotidyltransferases domain 2"/>
    <property type="match status" value="1"/>
</dbReference>
<dbReference type="ExpressionAtlas" id="A0A6I8VS24">
    <property type="expression patterns" value="baseline"/>
</dbReference>
<dbReference type="InterPro" id="IPR019748">
    <property type="entry name" value="FERM_central"/>
</dbReference>
<dbReference type="KEGG" id="dpo:4803502"/>
<dbReference type="CDD" id="cd13190">
    <property type="entry name" value="FERM_C_FAK1"/>
    <property type="match status" value="1"/>
</dbReference>
<dbReference type="CDD" id="cd05056">
    <property type="entry name" value="PTKc_FAK"/>
    <property type="match status" value="1"/>
</dbReference>
<sequence>MNTAEASVNQSHHATPPTSNEPVCEDYVLHVHMPNKSFKAVRFNENETVCNVIKKTVEDLSRDVRVPSIQRYACRMLNMITKEELWLARTTPMRKVLTHILSPGCSNVDCPNNDAAKAELGEGKLQYQDHGRRVITNRVWRVEMRVRYVPNSIQDLFDEDKATCFYYFDQVKEDFIHANLTSVDTDLAVQLCCLGIRHFFKNITMKAPDKKQNIDYIEKEIGFKSFLPQSVINTTKPKNLKKMIQVGYKKVYNYNDIEYLTRFFDLLKNIYLTNYEHFAVTLSSAWNISGILHVGPHIGISYQTHPQASLTNVAQFKDVVAIKTCTLPKEKLPKPMDHTPETESNNLNCNCQKIKTQIKISASNNVEDLVITCNGINTAESIADLIDGYCRLLSKDLEFTIWQRETSTSSDDSTATKTNDLPIEPAQAASSPRKPMLTDDYAEIGLLEGEGDYSTPTVRNYELDRAHITPSAKIGVGQFGDVYVGTYTLPKAAKGKHSDANDKDNRGDPKSSNGRPDVIQVAIKTCKANDDPEKTENFLAEAYIMQKFDHPHIIRLIGICSVMPIWIVMELAKLGELRAYLKANSDRLTHGTLLKYCYQLSTALSYLESKKFVHRDIAARNVLVSSPTCVKLADFGLSRWVSDQSYYHSTPTVALPIKWMSPESINFRRFTTASDVWMFGVCIWEILMLGVKPFQGVKNGDVISKLENGERLPLPPNCPPRLYSLMSQCWAYEPLKRPNFKRIKETLNEILMEDSISTSETLKREHRRLVTMSWVGSEESDIPPLKPARAMHDSDMPSMMSKVDEATGIPQTYIIAQDPAVLARLMMENQKRGINPAAYTTPASVFNTLAVGIDDSKSNVSLKTTKLPAADLLKLDPIAESEKQKMQYSSNANSAQTPNPLTALDPSTVANTLAYARPPPQGIFSGSLPPKSSFVVCPPHMEEQMQMDMSNPAISKTAGYSLYGSLERHQPAPAVSKGIHSKGGSLERHKSLMSAQNLVFYNTKPPHCSSTSERSRSMERNTYFHAYRQQMKNSIECESLPEEIYDFGGAGLKTCVSVRQNPNFSPSMNVCPVDFSQTTTLDGMGLEPQMMSGMAVDPPFGLVYHNSIDEGRNQCEWDRQWMLTGPQNVTLDGSLEGAVCMATLHADAVSNQSIQNVLGEKLRQQRKDSNSDGEWLYQEELLRRRSSSIPHAASNEQQPHMFKLDLMSTGPSSLPDCSNANSRPMTPNTNQLSLKSNNSSADHLSTLAAGEEQTGSNSKNFGTTPSSRPINRAKDEVYCATTLVVKSIMVLSQGVEKANTEGYLDLVKNVGVELRNLLTSVDKISVLFPAQALKEVQMAHKVLSKDMHELVSAMRLAQQYSDTTLDTEYRKSMLSAAHILAMDAKNLFDVVDSIRQRYQHIFPPLTPKELTNSSCFEAHSMSMATEPTNELSGYIKASMSGEPLQNADSSAGNCTGIYDNDLHLCLSSQLQLQNSSAVGDRNAVGSLQREMSMGLDTTRASNEPLRIVEDALSSPTEHMYCNTSTVHGHA</sequence>
<reference evidence="11 12" key="2">
    <citation type="submission" date="2025-04" db="UniProtKB">
        <authorList>
            <consortium name="RefSeq"/>
        </authorList>
    </citation>
    <scope>IDENTIFICATION</scope>
    <source>
        <strain evidence="11 12">MV-25-SWS-2005</strain>
        <strain evidence="9">MV2-25</strain>
        <tissue evidence="11 12">Whole body</tissue>
    </source>
</reference>
<feature type="compositionally biased region" description="Basic and acidic residues" evidence="6">
    <location>
        <begin position="496"/>
        <end position="509"/>
    </location>
</feature>
<dbReference type="Gene3D" id="2.30.29.30">
    <property type="entry name" value="Pleckstrin-homology domain (PH domain)/Phosphotyrosine-binding domain (PTB)"/>
    <property type="match status" value="1"/>
</dbReference>
<dbReference type="InterPro" id="IPR001245">
    <property type="entry name" value="Ser-Thr/Tyr_kinase_cat_dom"/>
</dbReference>
<dbReference type="InterPro" id="IPR008266">
    <property type="entry name" value="Tyr_kinase_AS"/>
</dbReference>
<dbReference type="InterPro" id="IPR019749">
    <property type="entry name" value="Band_41_domain"/>
</dbReference>
<dbReference type="Pfam" id="PF21477">
    <property type="entry name" value="FERM_C_FAK1"/>
    <property type="match status" value="1"/>
</dbReference>
<dbReference type="Gene3D" id="3.30.200.20">
    <property type="entry name" value="Phosphorylase Kinase, domain 1"/>
    <property type="match status" value="1"/>
</dbReference>
<keyword evidence="9" id="KW-1185">Reference proteome</keyword>
<evidence type="ECO:0000313" key="14">
    <source>
        <dbReference type="RefSeq" id="XP_033233881.1"/>
    </source>
</evidence>
<evidence type="ECO:0000256" key="2">
    <source>
        <dbReference type="ARBA" id="ARBA00022679"/>
    </source>
</evidence>
<dbReference type="InterPro" id="IPR011993">
    <property type="entry name" value="PH-like_dom_sf"/>
</dbReference>
<dbReference type="PROSITE" id="PS50011">
    <property type="entry name" value="PROTEIN_KINASE_DOM"/>
    <property type="match status" value="1"/>
</dbReference>
<dbReference type="PANTHER" id="PTHR46221:SF9">
    <property type="entry name" value="NON-SPECIFIC PROTEIN-TYROSINE KINASE"/>
    <property type="match status" value="1"/>
</dbReference>
<accession>A0A6I8VS24</accession>
<evidence type="ECO:0000256" key="4">
    <source>
        <dbReference type="ARBA" id="ARBA00022777"/>
    </source>
</evidence>
<evidence type="ECO:0000313" key="15">
    <source>
        <dbReference type="RefSeq" id="XP_033233882.1"/>
    </source>
</evidence>
<evidence type="ECO:0000256" key="5">
    <source>
        <dbReference type="ARBA" id="ARBA00022840"/>
    </source>
</evidence>
<dbReference type="InterPro" id="IPR041784">
    <property type="entry name" value="FAK1/PYK2_FERM_C"/>
</dbReference>
<dbReference type="RefSeq" id="XP_033233881.1">
    <property type="nucleotide sequence ID" value="XM_033377990.1"/>
</dbReference>
<evidence type="ECO:0000313" key="9">
    <source>
        <dbReference type="Proteomes" id="UP000001819"/>
    </source>
</evidence>
<feature type="compositionally biased region" description="Low complexity" evidence="6">
    <location>
        <begin position="406"/>
        <end position="416"/>
    </location>
</feature>
<feature type="region of interest" description="Disordered" evidence="6">
    <location>
        <begin position="1205"/>
        <end position="1270"/>
    </location>
</feature>
<dbReference type="SUPFAM" id="SSF56112">
    <property type="entry name" value="Protein kinase-like (PK-like)"/>
    <property type="match status" value="1"/>
</dbReference>
<dbReference type="InterPro" id="IPR020635">
    <property type="entry name" value="Tyr_kinase_cat_dom"/>
</dbReference>
<dbReference type="PRINTS" id="PR00109">
    <property type="entry name" value="TYRKINASE"/>
</dbReference>
<evidence type="ECO:0000313" key="13">
    <source>
        <dbReference type="RefSeq" id="XP_033233880.1"/>
    </source>
</evidence>
<name>A0A6I8VS24_DROPS</name>
<dbReference type="RefSeq" id="XP_015039132.2">
    <property type="nucleotide sequence ID" value="XM_015183646.2"/>
</dbReference>
<protein>
    <submittedName>
        <fullName evidence="10 11">Focal adhesion kinase 1 isoform X1</fullName>
    </submittedName>
</protein>
<dbReference type="SMART" id="SM00219">
    <property type="entry name" value="TyrKc"/>
    <property type="match status" value="1"/>
</dbReference>
<dbReference type="Pfam" id="PF07714">
    <property type="entry name" value="PK_Tyr_Ser-Thr"/>
    <property type="match status" value="1"/>
</dbReference>
<reference evidence="9" key="1">
    <citation type="submission" date="2024-06" db="UniProtKB">
        <authorList>
            <consortium name="RefSeq"/>
        </authorList>
    </citation>
    <scope>NUCLEOTIDE SEQUENCE [LARGE SCALE GENOMIC DNA]</scope>
    <source>
        <strain evidence="10">MV-25-SWS-2005</strain>
        <strain evidence="9">MV2-25</strain>
        <tissue evidence="10">Whole body</tissue>
    </source>
</reference>
<dbReference type="InterPro" id="IPR036137">
    <property type="entry name" value="Focal_adhe_kin_target_dom_sf"/>
</dbReference>